<dbReference type="RefSeq" id="WP_265617846.1">
    <property type="nucleotide sequence ID" value="NZ_JAPFRD010000011.1"/>
</dbReference>
<evidence type="ECO:0000313" key="3">
    <source>
        <dbReference type="EMBL" id="MCW8109099.1"/>
    </source>
</evidence>
<reference evidence="3" key="1">
    <citation type="submission" date="2022-11" db="EMBL/GenBank/DDBJ databases">
        <title>Alteromonas sp. nov., isolated from sea water of the Qingdao.</title>
        <authorList>
            <person name="Wang Q."/>
        </authorList>
    </citation>
    <scope>NUCLEOTIDE SEQUENCE</scope>
    <source>
        <strain evidence="3">ASW11-7</strain>
    </source>
</reference>
<dbReference type="Pfam" id="PF00149">
    <property type="entry name" value="Metallophos"/>
    <property type="match status" value="1"/>
</dbReference>
<keyword evidence="4" id="KW-1185">Reference proteome</keyword>
<keyword evidence="1" id="KW-1133">Transmembrane helix</keyword>
<dbReference type="EMBL" id="JAPFRD010000011">
    <property type="protein sequence ID" value="MCW8109099.1"/>
    <property type="molecule type" value="Genomic_DNA"/>
</dbReference>
<protein>
    <submittedName>
        <fullName evidence="3">Metallophosphoesterase</fullName>
    </submittedName>
</protein>
<dbReference type="PANTHER" id="PTHR46546">
    <property type="entry name" value="SHEWANELLA-LIKE PROTEIN PHOSPHATASE 1"/>
    <property type="match status" value="1"/>
</dbReference>
<keyword evidence="1" id="KW-0472">Membrane</keyword>
<name>A0ABT3P8P5_9ALTE</name>
<dbReference type="Proteomes" id="UP001142810">
    <property type="component" value="Unassembled WGS sequence"/>
</dbReference>
<gene>
    <name evidence="3" type="ORF">OPS25_11385</name>
</gene>
<keyword evidence="1" id="KW-0812">Transmembrane</keyword>
<dbReference type="InterPro" id="IPR029052">
    <property type="entry name" value="Metallo-depent_PP-like"/>
</dbReference>
<evidence type="ECO:0000313" key="4">
    <source>
        <dbReference type="Proteomes" id="UP001142810"/>
    </source>
</evidence>
<feature type="domain" description="Calcineurin-like phosphoesterase" evidence="2">
    <location>
        <begin position="117"/>
        <end position="336"/>
    </location>
</feature>
<proteinExistence type="predicted"/>
<feature type="transmembrane region" description="Helical" evidence="1">
    <location>
        <begin position="7"/>
        <end position="27"/>
    </location>
</feature>
<evidence type="ECO:0000259" key="2">
    <source>
        <dbReference type="Pfam" id="PF00149"/>
    </source>
</evidence>
<dbReference type="Gene3D" id="3.60.21.10">
    <property type="match status" value="1"/>
</dbReference>
<dbReference type="PANTHER" id="PTHR46546:SF4">
    <property type="entry name" value="SHEWANELLA-LIKE PROTEIN PHOSPHATASE 1"/>
    <property type="match status" value="1"/>
</dbReference>
<evidence type="ECO:0000256" key="1">
    <source>
        <dbReference type="SAM" id="Phobius"/>
    </source>
</evidence>
<organism evidence="3 4">
    <name type="scientific">Alteromonas aquimaris</name>
    <dbReference type="NCBI Taxonomy" id="2998417"/>
    <lineage>
        <taxon>Bacteria</taxon>
        <taxon>Pseudomonadati</taxon>
        <taxon>Pseudomonadota</taxon>
        <taxon>Gammaproteobacteria</taxon>
        <taxon>Alteromonadales</taxon>
        <taxon>Alteromonadaceae</taxon>
        <taxon>Alteromonas/Salinimonas group</taxon>
        <taxon>Alteromonas</taxon>
    </lineage>
</organism>
<accession>A0ABT3P8P5</accession>
<comment type="caution">
    <text evidence="3">The sequence shown here is derived from an EMBL/GenBank/DDBJ whole genome shotgun (WGS) entry which is preliminary data.</text>
</comment>
<dbReference type="SUPFAM" id="SSF56300">
    <property type="entry name" value="Metallo-dependent phosphatases"/>
    <property type="match status" value="1"/>
</dbReference>
<sequence>MKTLLRYLGHFAAVSTVLLVLGFALLISQHGTVGFPADPLAKTVGNEGPHVFFDGGKVRAEYIRGNRDDGFYKETVPLQLEGSNQLDVYFPLTDSTFQVDYIPVVETPPSIYSDNAPILAISDLEGNLATFIDFLKAHKVINNDNQWQFGNGHLVLIGDMVDRGYSTTPLLWFIYKLEQEAQLAGGKLHYIIGNHEIKNLQGNFYSAADKYFAIAGILERQQYELFGPNAAIGRWLASKNVIENINGHLFVHGGIHPDISKLGMSIDEINAVVREHFRQFYYPRATLQNHIDLLTSTITGPAWYRGYFKDDVDTHHVKQSLEAFKAKAVIVGHTLQFKVNALFDNQVFAIDVKHPDDYNVSFPTKSSEGLLIENGSYYRLMEDGERVAI</sequence>
<dbReference type="InterPro" id="IPR004843">
    <property type="entry name" value="Calcineurin-like_PHP"/>
</dbReference>